<sequence length="95" mass="10751">MKGTCFQAPTIATGFGAYLAQPILRKELEIRGGEDNITEEQAVDVLKKCMRVLFYRDARSMNKYQLAKITDQGVTISEPMSGETEWNFAEHIYDA</sequence>
<evidence type="ECO:0000313" key="1">
    <source>
        <dbReference type="EMBL" id="KAF9997444.1"/>
    </source>
</evidence>
<gene>
    <name evidence="1" type="primary">PRE4_2</name>
    <name evidence="1" type="ORF">BGZ65_006996</name>
</gene>
<accession>A0A9P6SSP3</accession>
<dbReference type="EMBL" id="JAAAHW010001003">
    <property type="protein sequence ID" value="KAF9997444.1"/>
    <property type="molecule type" value="Genomic_DNA"/>
</dbReference>
<dbReference type="GO" id="GO:0005839">
    <property type="term" value="C:proteasome core complex"/>
    <property type="evidence" value="ECO:0007669"/>
    <property type="project" value="InterPro"/>
</dbReference>
<dbReference type="Proteomes" id="UP000749646">
    <property type="component" value="Unassembled WGS sequence"/>
</dbReference>
<organism evidence="1 2">
    <name type="scientific">Modicella reniformis</name>
    <dbReference type="NCBI Taxonomy" id="1440133"/>
    <lineage>
        <taxon>Eukaryota</taxon>
        <taxon>Fungi</taxon>
        <taxon>Fungi incertae sedis</taxon>
        <taxon>Mucoromycota</taxon>
        <taxon>Mortierellomycotina</taxon>
        <taxon>Mortierellomycetes</taxon>
        <taxon>Mortierellales</taxon>
        <taxon>Mortierellaceae</taxon>
        <taxon>Modicella</taxon>
    </lineage>
</organism>
<dbReference type="Pfam" id="PF00227">
    <property type="entry name" value="Proteasome"/>
    <property type="match status" value="1"/>
</dbReference>
<dbReference type="Gene3D" id="3.60.20.10">
    <property type="entry name" value="Glutamine Phosphoribosylpyrophosphate, subunit 1, domain 1"/>
    <property type="match status" value="1"/>
</dbReference>
<proteinExistence type="predicted"/>
<dbReference type="OrthoDB" id="10248542at2759"/>
<dbReference type="InterPro" id="IPR001353">
    <property type="entry name" value="Proteasome_sua/b"/>
</dbReference>
<dbReference type="GO" id="GO:0051603">
    <property type="term" value="P:proteolysis involved in protein catabolic process"/>
    <property type="evidence" value="ECO:0007669"/>
    <property type="project" value="InterPro"/>
</dbReference>
<keyword evidence="1" id="KW-0647">Proteasome</keyword>
<name>A0A9P6SSP3_9FUNG</name>
<comment type="caution">
    <text evidence="1">The sequence shown here is derived from an EMBL/GenBank/DDBJ whole genome shotgun (WGS) entry which is preliminary data.</text>
</comment>
<dbReference type="AlphaFoldDB" id="A0A9P6SSP3"/>
<dbReference type="InterPro" id="IPR029055">
    <property type="entry name" value="Ntn_hydrolases_N"/>
</dbReference>
<dbReference type="SUPFAM" id="SSF56235">
    <property type="entry name" value="N-terminal nucleophile aminohydrolases (Ntn hydrolases)"/>
    <property type="match status" value="1"/>
</dbReference>
<protein>
    <submittedName>
        <fullName evidence="1">Proteasome subunit beta type-7</fullName>
    </submittedName>
</protein>
<reference evidence="1" key="1">
    <citation type="journal article" date="2020" name="Fungal Divers.">
        <title>Resolving the Mortierellaceae phylogeny through synthesis of multi-gene phylogenetics and phylogenomics.</title>
        <authorList>
            <person name="Vandepol N."/>
            <person name="Liber J."/>
            <person name="Desiro A."/>
            <person name="Na H."/>
            <person name="Kennedy M."/>
            <person name="Barry K."/>
            <person name="Grigoriev I.V."/>
            <person name="Miller A.N."/>
            <person name="O'Donnell K."/>
            <person name="Stajich J.E."/>
            <person name="Bonito G."/>
        </authorList>
    </citation>
    <scope>NUCLEOTIDE SEQUENCE</scope>
    <source>
        <strain evidence="1">MES-2147</strain>
    </source>
</reference>
<keyword evidence="2" id="KW-1185">Reference proteome</keyword>
<evidence type="ECO:0000313" key="2">
    <source>
        <dbReference type="Proteomes" id="UP000749646"/>
    </source>
</evidence>